<accession>A0A918Q099</accession>
<dbReference type="RefSeq" id="WP_018473188.1">
    <property type="nucleotide sequence ID" value="NZ_BMWX01000003.1"/>
</dbReference>
<comment type="caution">
    <text evidence="2">The sequence shown here is derived from an EMBL/GenBank/DDBJ whole genome shotgun (WGS) entry which is preliminary data.</text>
</comment>
<dbReference type="AlphaFoldDB" id="A0A918Q099"/>
<evidence type="ECO:0000313" key="2">
    <source>
        <dbReference type="EMBL" id="GGZ26574.1"/>
    </source>
</evidence>
<dbReference type="GO" id="GO:0016747">
    <property type="term" value="F:acyltransferase activity, transferring groups other than amino-acyl groups"/>
    <property type="evidence" value="ECO:0007669"/>
    <property type="project" value="InterPro"/>
</dbReference>
<evidence type="ECO:0000259" key="1">
    <source>
        <dbReference type="PROSITE" id="PS51186"/>
    </source>
</evidence>
<dbReference type="PROSITE" id="PS51186">
    <property type="entry name" value="GNAT"/>
    <property type="match status" value="1"/>
</dbReference>
<organism evidence="2 3">
    <name type="scientific">Echinicola pacifica</name>
    <dbReference type="NCBI Taxonomy" id="346377"/>
    <lineage>
        <taxon>Bacteria</taxon>
        <taxon>Pseudomonadati</taxon>
        <taxon>Bacteroidota</taxon>
        <taxon>Cytophagia</taxon>
        <taxon>Cytophagales</taxon>
        <taxon>Cyclobacteriaceae</taxon>
        <taxon>Echinicola</taxon>
    </lineage>
</organism>
<sequence length="155" mass="17895">MSQNGKAEIIIREGSIPEILSISLMIPEFKGLYDDDKYADRLRSRPHLVLVAEFGGKLIGFKVGYEWSANEFYSWMVAVVPGFRNNGVANALSEVQEAWCKTSRYDALVFKTRNRQVDMICYALRQGFKMVEVDYRSNWDEARLTLKKRLEAHYG</sequence>
<proteinExistence type="predicted"/>
<keyword evidence="3" id="KW-1185">Reference proteome</keyword>
<evidence type="ECO:0000313" key="3">
    <source>
        <dbReference type="Proteomes" id="UP000619457"/>
    </source>
</evidence>
<name>A0A918Q099_9BACT</name>
<dbReference type="Proteomes" id="UP000619457">
    <property type="component" value="Unassembled WGS sequence"/>
</dbReference>
<dbReference type="CDD" id="cd04301">
    <property type="entry name" value="NAT_SF"/>
    <property type="match status" value="1"/>
</dbReference>
<gene>
    <name evidence="2" type="ORF">GCM10007049_19090</name>
</gene>
<dbReference type="EMBL" id="BMWX01000003">
    <property type="protein sequence ID" value="GGZ26574.1"/>
    <property type="molecule type" value="Genomic_DNA"/>
</dbReference>
<protein>
    <submittedName>
        <fullName evidence="2">N-acetyltransferase</fullName>
    </submittedName>
</protein>
<feature type="domain" description="N-acetyltransferase" evidence="1">
    <location>
        <begin position="9"/>
        <end position="151"/>
    </location>
</feature>
<dbReference type="Gene3D" id="3.40.630.30">
    <property type="match status" value="1"/>
</dbReference>
<dbReference type="InterPro" id="IPR016181">
    <property type="entry name" value="Acyl_CoA_acyltransferase"/>
</dbReference>
<reference evidence="2" key="1">
    <citation type="journal article" date="2014" name="Int. J. Syst. Evol. Microbiol.">
        <title>Complete genome sequence of Corynebacterium casei LMG S-19264T (=DSM 44701T), isolated from a smear-ripened cheese.</title>
        <authorList>
            <consortium name="US DOE Joint Genome Institute (JGI-PGF)"/>
            <person name="Walter F."/>
            <person name="Albersmeier A."/>
            <person name="Kalinowski J."/>
            <person name="Ruckert C."/>
        </authorList>
    </citation>
    <scope>NUCLEOTIDE SEQUENCE</scope>
    <source>
        <strain evidence="2">KCTC 12368</strain>
    </source>
</reference>
<reference evidence="2" key="2">
    <citation type="submission" date="2020-09" db="EMBL/GenBank/DDBJ databases">
        <authorList>
            <person name="Sun Q."/>
            <person name="Kim S."/>
        </authorList>
    </citation>
    <scope>NUCLEOTIDE SEQUENCE</scope>
    <source>
        <strain evidence="2">KCTC 12368</strain>
    </source>
</reference>
<dbReference type="InterPro" id="IPR000182">
    <property type="entry name" value="GNAT_dom"/>
</dbReference>
<dbReference type="Pfam" id="PF00583">
    <property type="entry name" value="Acetyltransf_1"/>
    <property type="match status" value="1"/>
</dbReference>
<dbReference type="SUPFAM" id="SSF55729">
    <property type="entry name" value="Acyl-CoA N-acyltransferases (Nat)"/>
    <property type="match status" value="1"/>
</dbReference>